<sequence length="490" mass="55618">MAAQTVSDPSLDPTSPYYLHPSDSQYKLDSEKFNGSGYNDSKRSVMIGLSAKNKLGFIDGSLEKPDPSDNTLHKAWYRCNSALISWFIQVLDVTIARSVLYFDTAREIWINLEEQFGQTSGTHSYTILQQLADIHQESENISTFFTKMKMLWDEYDAQNTLPVCTCANCTCHITKKILKAQEDKRLIQFLMKLREEFSQVYISSHSGEGVAFAASHKRRFYESNNQQRNRSTGMINADLQRGGTQQVSQPWNNSSRRPSPYFCDHCKILVHGELDVNDDSQQSDEVSSTATITMEQYNHLISLLDKRNDDEKTKIATMVAGTFCLLSFRNSHWIIDSELRTLGYQQSQYDSSLFLKKSGDSLVLAAVYVDDIIITRSSLISWKSKKQGTVSKSSSEVEYRALASTASEVTWLVNLLEELGLDKLKPVTLHCDNQSSIYIAKNPVFHERTKHIEIDCHFTRDKVLEGLIQLSYLPTGHQLADMFTKILPSA</sequence>
<dbReference type="CDD" id="cd09272">
    <property type="entry name" value="RNase_HI_RT_Ty1"/>
    <property type="match status" value="1"/>
</dbReference>
<feature type="region of interest" description="Disordered" evidence="1">
    <location>
        <begin position="222"/>
        <end position="256"/>
    </location>
</feature>
<name>A0A803MXD9_CHEQI</name>
<dbReference type="EnsemblPlants" id="AUR62036869-RA">
    <property type="protein sequence ID" value="AUR62036869-RA:cds"/>
    <property type="gene ID" value="AUR62036869"/>
</dbReference>
<dbReference type="InterPro" id="IPR029472">
    <property type="entry name" value="Copia-like_N"/>
</dbReference>
<dbReference type="PANTHER" id="PTHR37610:SF6">
    <property type="entry name" value="GAG-POLYPEPTIDE OF LTR COPIA-TYPE-RELATED"/>
    <property type="match status" value="1"/>
</dbReference>
<feature type="compositionally biased region" description="Polar residues" evidence="1">
    <location>
        <begin position="242"/>
        <end position="256"/>
    </location>
</feature>
<feature type="domain" description="Retrotransposon Copia-like N-terminal" evidence="2">
    <location>
        <begin position="30"/>
        <end position="66"/>
    </location>
</feature>
<dbReference type="Proteomes" id="UP000596660">
    <property type="component" value="Unplaced"/>
</dbReference>
<accession>A0A803MXD9</accession>
<dbReference type="Pfam" id="PF14244">
    <property type="entry name" value="Retrotran_gag_3"/>
    <property type="match status" value="1"/>
</dbReference>
<organism evidence="3 4">
    <name type="scientific">Chenopodium quinoa</name>
    <name type="common">Quinoa</name>
    <dbReference type="NCBI Taxonomy" id="63459"/>
    <lineage>
        <taxon>Eukaryota</taxon>
        <taxon>Viridiplantae</taxon>
        <taxon>Streptophyta</taxon>
        <taxon>Embryophyta</taxon>
        <taxon>Tracheophyta</taxon>
        <taxon>Spermatophyta</taxon>
        <taxon>Magnoliopsida</taxon>
        <taxon>eudicotyledons</taxon>
        <taxon>Gunneridae</taxon>
        <taxon>Pentapetalae</taxon>
        <taxon>Caryophyllales</taxon>
        <taxon>Chenopodiaceae</taxon>
        <taxon>Chenopodioideae</taxon>
        <taxon>Atripliceae</taxon>
        <taxon>Chenopodium</taxon>
    </lineage>
</organism>
<reference evidence="3" key="1">
    <citation type="journal article" date="2017" name="Nature">
        <title>The genome of Chenopodium quinoa.</title>
        <authorList>
            <person name="Jarvis D.E."/>
            <person name="Ho Y.S."/>
            <person name="Lightfoot D.J."/>
            <person name="Schmoeckel S.M."/>
            <person name="Li B."/>
            <person name="Borm T.J.A."/>
            <person name="Ohyanagi H."/>
            <person name="Mineta K."/>
            <person name="Michell C.T."/>
            <person name="Saber N."/>
            <person name="Kharbatia N.M."/>
            <person name="Rupper R.R."/>
            <person name="Sharp A.R."/>
            <person name="Dally N."/>
            <person name="Boughton B.A."/>
            <person name="Woo Y.H."/>
            <person name="Gao G."/>
            <person name="Schijlen E.G.W.M."/>
            <person name="Guo X."/>
            <person name="Momin A.A."/>
            <person name="Negrao S."/>
            <person name="Al-Babili S."/>
            <person name="Gehring C."/>
            <person name="Roessner U."/>
            <person name="Jung C."/>
            <person name="Murphy K."/>
            <person name="Arold S.T."/>
            <person name="Gojobori T."/>
            <person name="van der Linden C.G."/>
            <person name="van Loo E.N."/>
            <person name="Jellen E.N."/>
            <person name="Maughan P.J."/>
            <person name="Tester M."/>
        </authorList>
    </citation>
    <scope>NUCLEOTIDE SEQUENCE [LARGE SCALE GENOMIC DNA]</scope>
    <source>
        <strain evidence="3">cv. PI 614886</strain>
    </source>
</reference>
<dbReference type="AlphaFoldDB" id="A0A803MXD9"/>
<evidence type="ECO:0000313" key="4">
    <source>
        <dbReference type="Proteomes" id="UP000596660"/>
    </source>
</evidence>
<proteinExistence type="predicted"/>
<keyword evidence="4" id="KW-1185">Reference proteome</keyword>
<evidence type="ECO:0000256" key="1">
    <source>
        <dbReference type="SAM" id="MobiDB-lite"/>
    </source>
</evidence>
<dbReference type="Gramene" id="AUR62036869-RA">
    <property type="protein sequence ID" value="AUR62036869-RA:cds"/>
    <property type="gene ID" value="AUR62036869"/>
</dbReference>
<dbReference type="InterPro" id="IPR043502">
    <property type="entry name" value="DNA/RNA_pol_sf"/>
</dbReference>
<reference evidence="3" key="2">
    <citation type="submission" date="2021-03" db="UniProtKB">
        <authorList>
            <consortium name="EnsemblPlants"/>
        </authorList>
    </citation>
    <scope>IDENTIFICATION</scope>
</reference>
<protein>
    <recommendedName>
        <fullName evidence="2">Retrotransposon Copia-like N-terminal domain-containing protein</fullName>
    </recommendedName>
</protein>
<feature type="compositionally biased region" description="Polar residues" evidence="1">
    <location>
        <begin position="222"/>
        <end position="234"/>
    </location>
</feature>
<dbReference type="SUPFAM" id="SSF56672">
    <property type="entry name" value="DNA/RNA polymerases"/>
    <property type="match status" value="1"/>
</dbReference>
<dbReference type="OMA" id="HQESENI"/>
<evidence type="ECO:0000313" key="3">
    <source>
        <dbReference type="EnsemblPlants" id="AUR62036869-RA:cds"/>
    </source>
</evidence>
<evidence type="ECO:0000259" key="2">
    <source>
        <dbReference type="Pfam" id="PF14244"/>
    </source>
</evidence>
<dbReference type="PANTHER" id="PTHR37610">
    <property type="entry name" value="CCHC-TYPE DOMAIN-CONTAINING PROTEIN"/>
    <property type="match status" value="1"/>
</dbReference>